<dbReference type="PANTHER" id="PTHR20930">
    <property type="entry name" value="OVARIAN CARCINOMA ANTIGEN CA125-RELATED"/>
    <property type="match status" value="1"/>
</dbReference>
<dbReference type="InterPro" id="IPR053793">
    <property type="entry name" value="PB1-like"/>
</dbReference>
<dbReference type="Gene3D" id="3.10.20.90">
    <property type="entry name" value="Phosphatidylinositol 3-kinase Catalytic Subunit, Chain A, domain 1"/>
    <property type="match status" value="1"/>
</dbReference>
<protein>
    <recommendedName>
        <fullName evidence="2">PB1 domain-containing protein</fullName>
    </recommendedName>
</protein>
<proteinExistence type="predicted"/>
<evidence type="ECO:0000313" key="3">
    <source>
        <dbReference type="EMBL" id="EPS74266.1"/>
    </source>
</evidence>
<feature type="domain" description="PB1" evidence="2">
    <location>
        <begin position="5"/>
        <end position="89"/>
    </location>
</feature>
<gene>
    <name evidence="3" type="ORF">M569_00491</name>
</gene>
<accession>S8D9Q5</accession>
<dbReference type="PANTHER" id="PTHR20930:SF0">
    <property type="entry name" value="PROTEIN ILRUN"/>
    <property type="match status" value="1"/>
</dbReference>
<comment type="caution">
    <text evidence="3">The sequence shown here is derived from an EMBL/GenBank/DDBJ whole genome shotgun (WGS) entry which is preliminary data.</text>
</comment>
<evidence type="ECO:0000313" key="4">
    <source>
        <dbReference type="Proteomes" id="UP000015453"/>
    </source>
</evidence>
<dbReference type="OrthoDB" id="661148at2759"/>
<dbReference type="AlphaFoldDB" id="S8D9Q5"/>
<evidence type="ECO:0000256" key="1">
    <source>
        <dbReference type="SAM" id="MobiDB-lite"/>
    </source>
</evidence>
<sequence>MDGSPIVFKVKYGDVLRRFKVNTFERKLDLDFDGLKKKIVSLFNFASNAKLMLTYTDEDGDVVTLGDDNDLIDAVHQHLNPLRITVKLSSEDKSKEDDLSNDSSAVDLKSLVSEILNNVPEPVQGIISPVIADLATKVATSISSGNISELLACLSNLGLPNLSQNSENLSTDARDGHSQSSNGSPDGALDVLLNVISELPSNVKAKSQDVTAGTVAGPSGTAIVNTAVQPGKDKPSDTSNASASAHNKNWTMISAPFASRKSENLFISSDWITHLVTEICPLGLLTMA</sequence>
<dbReference type="SMART" id="SM00666">
    <property type="entry name" value="PB1"/>
    <property type="match status" value="1"/>
</dbReference>
<organism evidence="3 4">
    <name type="scientific">Genlisea aurea</name>
    <dbReference type="NCBI Taxonomy" id="192259"/>
    <lineage>
        <taxon>Eukaryota</taxon>
        <taxon>Viridiplantae</taxon>
        <taxon>Streptophyta</taxon>
        <taxon>Embryophyta</taxon>
        <taxon>Tracheophyta</taxon>
        <taxon>Spermatophyta</taxon>
        <taxon>Magnoliopsida</taxon>
        <taxon>eudicotyledons</taxon>
        <taxon>Gunneridae</taxon>
        <taxon>Pentapetalae</taxon>
        <taxon>asterids</taxon>
        <taxon>lamiids</taxon>
        <taxon>Lamiales</taxon>
        <taxon>Lentibulariaceae</taxon>
        <taxon>Genlisea</taxon>
    </lineage>
</organism>
<keyword evidence="4" id="KW-1185">Reference proteome</keyword>
<feature type="region of interest" description="Disordered" evidence="1">
    <location>
        <begin position="165"/>
        <end position="184"/>
    </location>
</feature>
<dbReference type="SUPFAM" id="SSF54277">
    <property type="entry name" value="CAD &amp; PB1 domains"/>
    <property type="match status" value="1"/>
</dbReference>
<dbReference type="InterPro" id="IPR000270">
    <property type="entry name" value="PB1_dom"/>
</dbReference>
<reference evidence="3 4" key="1">
    <citation type="journal article" date="2013" name="BMC Genomics">
        <title>The miniature genome of a carnivorous plant Genlisea aurea contains a low number of genes and short non-coding sequences.</title>
        <authorList>
            <person name="Leushkin E.V."/>
            <person name="Sutormin R.A."/>
            <person name="Nabieva E.R."/>
            <person name="Penin A.A."/>
            <person name="Kondrashov A.S."/>
            <person name="Logacheva M.D."/>
        </authorList>
    </citation>
    <scope>NUCLEOTIDE SEQUENCE [LARGE SCALE GENOMIC DNA]</scope>
</reference>
<dbReference type="PROSITE" id="PS51745">
    <property type="entry name" value="PB1"/>
    <property type="match status" value="1"/>
</dbReference>
<name>S8D9Q5_9LAMI</name>
<evidence type="ECO:0000259" key="2">
    <source>
        <dbReference type="PROSITE" id="PS51745"/>
    </source>
</evidence>
<dbReference type="Proteomes" id="UP000015453">
    <property type="component" value="Unassembled WGS sequence"/>
</dbReference>
<dbReference type="Pfam" id="PF00564">
    <property type="entry name" value="PB1"/>
    <property type="match status" value="1"/>
</dbReference>
<dbReference type="EMBL" id="AUSU01000126">
    <property type="protein sequence ID" value="EPS74266.1"/>
    <property type="molecule type" value="Genomic_DNA"/>
</dbReference>